<gene>
    <name evidence="2" type="ORF">C0081_18480</name>
</gene>
<accession>A0A2N5XMI8</accession>
<comment type="caution">
    <text evidence="2">The sequence shown here is derived from an EMBL/GenBank/DDBJ whole genome shotgun (WGS) entry which is preliminary data.</text>
</comment>
<organism evidence="2 3">
    <name type="scientific">Cohaesibacter celericrescens</name>
    <dbReference type="NCBI Taxonomy" id="2067669"/>
    <lineage>
        <taxon>Bacteria</taxon>
        <taxon>Pseudomonadati</taxon>
        <taxon>Pseudomonadota</taxon>
        <taxon>Alphaproteobacteria</taxon>
        <taxon>Hyphomicrobiales</taxon>
        <taxon>Cohaesibacteraceae</taxon>
    </lineage>
</organism>
<evidence type="ECO:0000313" key="2">
    <source>
        <dbReference type="EMBL" id="PLW75637.1"/>
    </source>
</evidence>
<reference evidence="2 3" key="1">
    <citation type="submission" date="2018-01" db="EMBL/GenBank/DDBJ databases">
        <title>The draft genome sequence of Cohaesibacter sp. H1304.</title>
        <authorList>
            <person name="Wang N.-N."/>
            <person name="Du Z.-J."/>
        </authorList>
    </citation>
    <scope>NUCLEOTIDE SEQUENCE [LARGE SCALE GENOMIC DNA]</scope>
    <source>
        <strain evidence="2 3">H1304</strain>
    </source>
</reference>
<keyword evidence="1" id="KW-0732">Signal</keyword>
<dbReference type="Proteomes" id="UP000234881">
    <property type="component" value="Unassembled WGS sequence"/>
</dbReference>
<keyword evidence="3" id="KW-1185">Reference proteome</keyword>
<feature type="chain" id="PRO_5014762814" evidence="1">
    <location>
        <begin position="18"/>
        <end position="154"/>
    </location>
</feature>
<protein>
    <submittedName>
        <fullName evidence="2">Uncharacterized protein</fullName>
    </submittedName>
</protein>
<sequence length="154" mass="16800">MIRLLIALMLLTGPAFAVECTQANGIYTDDRGFTLSFETRGTVTAPYVMRLENTTTGDRLIGDIIYGNGLGVPYARFAKSCKVETYGLECEEAIYEGVAYTIGNYDATAAIPDINEPAAKVILFPQSVLGYYQAIKSGDLQKMPSEIFELTACK</sequence>
<dbReference type="AlphaFoldDB" id="A0A2N5XMI8"/>
<proteinExistence type="predicted"/>
<evidence type="ECO:0000313" key="3">
    <source>
        <dbReference type="Proteomes" id="UP000234881"/>
    </source>
</evidence>
<dbReference type="EMBL" id="PKUQ01000047">
    <property type="protein sequence ID" value="PLW75637.1"/>
    <property type="molecule type" value="Genomic_DNA"/>
</dbReference>
<evidence type="ECO:0000256" key="1">
    <source>
        <dbReference type="SAM" id="SignalP"/>
    </source>
</evidence>
<name>A0A2N5XMI8_9HYPH</name>
<dbReference type="RefSeq" id="WP_101535339.1">
    <property type="nucleotide sequence ID" value="NZ_JBFHIU010000063.1"/>
</dbReference>
<feature type="signal peptide" evidence="1">
    <location>
        <begin position="1"/>
        <end position="17"/>
    </location>
</feature>